<accession>A0A821MER0</accession>
<dbReference type="PANTHER" id="PTHR35538:SF6">
    <property type="entry name" value="EF-HAND DOMAIN-CONTAINING PROTEIN"/>
    <property type="match status" value="1"/>
</dbReference>
<comment type="caution">
    <text evidence="1">The sequence shown here is derived from an EMBL/GenBank/DDBJ whole genome shotgun (WGS) entry which is preliminary data.</text>
</comment>
<name>A0A821MER0_9BILA</name>
<reference evidence="1" key="1">
    <citation type="submission" date="2021-02" db="EMBL/GenBank/DDBJ databases">
        <authorList>
            <person name="Nowell W R."/>
        </authorList>
    </citation>
    <scope>NUCLEOTIDE SEQUENCE</scope>
</reference>
<dbReference type="EMBL" id="CAJOBP010042387">
    <property type="protein sequence ID" value="CAF4765977.1"/>
    <property type="molecule type" value="Genomic_DNA"/>
</dbReference>
<gene>
    <name evidence="1" type="ORF">UJA718_LOCUS39675</name>
</gene>
<keyword evidence="2" id="KW-1185">Reference proteome</keyword>
<proteinExistence type="predicted"/>
<protein>
    <submittedName>
        <fullName evidence="1">Uncharacterized protein</fullName>
    </submittedName>
</protein>
<sequence length="117" mass="13626">MSEKRDEYILLIFVFRPFVRKLINKFDYEALDIKMLKAKELFYLMADKSQKLAPKGYVPLRALCVELAAGGVERDNIEHVSIIQSIAIIVLDCWVFGRNLNFFPYIIPRVPCLFVLL</sequence>
<evidence type="ECO:0000313" key="2">
    <source>
        <dbReference type="Proteomes" id="UP000663873"/>
    </source>
</evidence>
<dbReference type="PANTHER" id="PTHR35538">
    <property type="entry name" value="LIG_CHAN-GLU_BD DOMAIN-CONTAINING PROTEIN"/>
    <property type="match status" value="1"/>
</dbReference>
<evidence type="ECO:0000313" key="1">
    <source>
        <dbReference type="EMBL" id="CAF4765977.1"/>
    </source>
</evidence>
<dbReference type="AlphaFoldDB" id="A0A821MER0"/>
<organism evidence="1 2">
    <name type="scientific">Rotaria socialis</name>
    <dbReference type="NCBI Taxonomy" id="392032"/>
    <lineage>
        <taxon>Eukaryota</taxon>
        <taxon>Metazoa</taxon>
        <taxon>Spiralia</taxon>
        <taxon>Gnathifera</taxon>
        <taxon>Rotifera</taxon>
        <taxon>Eurotatoria</taxon>
        <taxon>Bdelloidea</taxon>
        <taxon>Philodinida</taxon>
        <taxon>Philodinidae</taxon>
        <taxon>Rotaria</taxon>
    </lineage>
</organism>
<dbReference type="Proteomes" id="UP000663873">
    <property type="component" value="Unassembled WGS sequence"/>
</dbReference>